<feature type="compositionally biased region" description="Pro residues" evidence="1">
    <location>
        <begin position="31"/>
        <end position="43"/>
    </location>
</feature>
<comment type="caution">
    <text evidence="2">The sequence shown here is derived from an EMBL/GenBank/DDBJ whole genome shotgun (WGS) entry which is preliminary data.</text>
</comment>
<dbReference type="Proteomes" id="UP000030145">
    <property type="component" value="Unassembled WGS sequence"/>
</dbReference>
<sequence length="124" mass="13555">MTKDLTLKLLEIAITGLVEAHDTIKATQPQPEKPAPAQPPAPAQAPTDPTRTPPEEDDIPEPTPTMPDIQTALRTIAQAEGVDWIQNTLFPTLNITNITTLPTNNIPQAWDLIQTHLTEIQLAQ</sequence>
<reference evidence="2 3" key="1">
    <citation type="submission" date="2014-10" db="EMBL/GenBank/DDBJ databases">
        <title>Whole Genome sequence of Corynebacterium auriscanis strain CIP 106629.</title>
        <authorList>
            <person name="Hassan S.S."/>
            <person name="Jamal S.B."/>
            <person name="Tiwari S."/>
            <person name="Oliveira L.D.C."/>
            <person name="Souza F."/>
            <person name="Mariano D.C."/>
            <person name="Almeida S."/>
            <person name="Dorella F."/>
            <person name="Pereira F."/>
            <person name="Carvalho A."/>
            <person name="Leal C.A."/>
            <person name="Soares S.D.C."/>
            <person name="Figueiredo H.C."/>
            <person name="Silva A."/>
            <person name="Azevedo V.A."/>
        </authorList>
    </citation>
    <scope>NUCLEOTIDE SEQUENCE [LARGE SCALE GENOMIC DNA]</scope>
    <source>
        <strain evidence="2 3">CIP 106629</strain>
    </source>
</reference>
<proteinExistence type="predicted"/>
<evidence type="ECO:0000313" key="2">
    <source>
        <dbReference type="EMBL" id="KGM18166.1"/>
    </source>
</evidence>
<protein>
    <submittedName>
        <fullName evidence="2">Uncharacterized protein</fullName>
    </submittedName>
</protein>
<organism evidence="2 3">
    <name type="scientific">Corynebacterium auriscanis</name>
    <dbReference type="NCBI Taxonomy" id="99807"/>
    <lineage>
        <taxon>Bacteria</taxon>
        <taxon>Bacillati</taxon>
        <taxon>Actinomycetota</taxon>
        <taxon>Actinomycetes</taxon>
        <taxon>Mycobacteriales</taxon>
        <taxon>Corynebacteriaceae</taxon>
        <taxon>Corynebacterium</taxon>
    </lineage>
</organism>
<dbReference type="AlphaFoldDB" id="A0A0A2DMN2"/>
<gene>
    <name evidence="2" type="ORF">MA47_09830</name>
</gene>
<feature type="region of interest" description="Disordered" evidence="1">
    <location>
        <begin position="23"/>
        <end position="67"/>
    </location>
</feature>
<accession>A0A0A2DMN2</accession>
<evidence type="ECO:0000256" key="1">
    <source>
        <dbReference type="SAM" id="MobiDB-lite"/>
    </source>
</evidence>
<name>A0A0A2DMN2_9CORY</name>
<evidence type="ECO:0000313" key="3">
    <source>
        <dbReference type="Proteomes" id="UP000030145"/>
    </source>
</evidence>
<keyword evidence="3" id="KW-1185">Reference proteome</keyword>
<dbReference type="EMBL" id="JRVJ01000021">
    <property type="protein sequence ID" value="KGM18166.1"/>
    <property type="molecule type" value="Genomic_DNA"/>
</dbReference>